<evidence type="ECO:0000256" key="2">
    <source>
        <dbReference type="ARBA" id="ARBA00022692"/>
    </source>
</evidence>
<dbReference type="Proteomes" id="UP000623926">
    <property type="component" value="Chromosome"/>
</dbReference>
<sequence>MSTMRISRLAERSGGAATTLRSSEGAGLLPADRTPAGYRLYGEAAVERLAFIGAAKHLGLPLEEIGELLGVRESGACRDVKAGLRPRLAARLAEARAAEPAAFAASLYTALELDALPDRASPCDPECGFLAALFEIGGAWPVWQGIREHKGWIWIGAGVIALGLYGVVATFRSDDDVGRILAAYGGIFVAGSIAWGAVADGYRPDRFDVIGALVCLAGMAVIMCAPRGN</sequence>
<dbReference type="SMART" id="SM00422">
    <property type="entry name" value="HTH_MERR"/>
    <property type="match status" value="1"/>
</dbReference>
<evidence type="ECO:0000256" key="4">
    <source>
        <dbReference type="ARBA" id="ARBA00023136"/>
    </source>
</evidence>
<keyword evidence="2 5" id="KW-0812">Transmembrane</keyword>
<keyword evidence="1" id="KW-1003">Cell membrane</keyword>
<dbReference type="NCBIfam" id="NF002586">
    <property type="entry name" value="PRK02237.1"/>
    <property type="match status" value="1"/>
</dbReference>
<reference evidence="9 10" key="1">
    <citation type="submission" date="2021-02" db="EMBL/GenBank/DDBJ databases">
        <title>FDA dAtabase for Regulatory Grade micrObial Sequences (FDA-ARGOS): Supporting development and validation of Infectious Disease Dx tests.</title>
        <authorList>
            <person name="Sproer C."/>
            <person name="Gronow S."/>
            <person name="Severitt S."/>
            <person name="Schroder I."/>
            <person name="Tallon L."/>
            <person name="Sadzewicz L."/>
            <person name="Zhao X."/>
            <person name="Boylan J."/>
            <person name="Ott S."/>
            <person name="Bowen H."/>
            <person name="Vavikolanu K."/>
            <person name="Mehta A."/>
            <person name="Aluvathingal J."/>
            <person name="Nadendla S."/>
            <person name="Lowell S."/>
            <person name="Myers T."/>
            <person name="Yan Y."/>
            <person name="Sichtig H."/>
        </authorList>
    </citation>
    <scope>NUCLEOTIDE SEQUENCE [LARGE SCALE GENOMIC DNA]</scope>
    <source>
        <strain evidence="8 9">FDAARGOS_1211</strain>
        <strain evidence="7 10">FDAARGOS_1212</strain>
    </source>
</reference>
<gene>
    <name evidence="8" type="ORF">I6J41_25225</name>
    <name evidence="7" type="ORF">I6J42_08785</name>
</gene>
<feature type="transmembrane region" description="Helical" evidence="5">
    <location>
        <begin position="209"/>
        <end position="228"/>
    </location>
</feature>
<proteinExistence type="predicted"/>
<keyword evidence="9" id="KW-1185">Reference proteome</keyword>
<dbReference type="PANTHER" id="PTHR36116:SF1">
    <property type="entry name" value="UPF0060 MEMBRANE PROTEIN YNFA"/>
    <property type="match status" value="1"/>
</dbReference>
<dbReference type="SUPFAM" id="SSF103481">
    <property type="entry name" value="Multidrug resistance efflux transporter EmrE"/>
    <property type="match status" value="1"/>
</dbReference>
<evidence type="ECO:0000313" key="8">
    <source>
        <dbReference type="EMBL" id="QRV43655.1"/>
    </source>
</evidence>
<dbReference type="PROSITE" id="PS50937">
    <property type="entry name" value="HTH_MERR_2"/>
    <property type="match status" value="1"/>
</dbReference>
<evidence type="ECO:0000259" key="6">
    <source>
        <dbReference type="PROSITE" id="PS50937"/>
    </source>
</evidence>
<dbReference type="PRINTS" id="PR00040">
    <property type="entry name" value="HTHMERR"/>
</dbReference>
<dbReference type="EMBL" id="CP070245">
    <property type="protein sequence ID" value="QRV34152.1"/>
    <property type="molecule type" value="Genomic_DNA"/>
</dbReference>
<feature type="domain" description="HTH merR-type" evidence="6">
    <location>
        <begin position="3"/>
        <end position="71"/>
    </location>
</feature>
<dbReference type="PANTHER" id="PTHR36116">
    <property type="entry name" value="UPF0060 MEMBRANE PROTEIN YNFA"/>
    <property type="match status" value="1"/>
</dbReference>
<dbReference type="Proteomes" id="UP000598054">
    <property type="component" value="Chromosome"/>
</dbReference>
<feature type="transmembrane region" description="Helical" evidence="5">
    <location>
        <begin position="177"/>
        <end position="197"/>
    </location>
</feature>
<keyword evidence="4 5" id="KW-0472">Membrane</keyword>
<protein>
    <submittedName>
        <fullName evidence="7">YnfA family protein</fullName>
    </submittedName>
</protein>
<dbReference type="AlphaFoldDB" id="A0ABD7CSP9"/>
<dbReference type="Pfam" id="PF13411">
    <property type="entry name" value="MerR_1"/>
    <property type="match status" value="1"/>
</dbReference>
<feature type="transmembrane region" description="Helical" evidence="5">
    <location>
        <begin position="152"/>
        <end position="171"/>
    </location>
</feature>
<evidence type="ECO:0000256" key="3">
    <source>
        <dbReference type="ARBA" id="ARBA00022989"/>
    </source>
</evidence>
<evidence type="ECO:0000256" key="1">
    <source>
        <dbReference type="ARBA" id="ARBA00022475"/>
    </source>
</evidence>
<evidence type="ECO:0000313" key="10">
    <source>
        <dbReference type="Proteomes" id="UP000623926"/>
    </source>
</evidence>
<accession>A0ABD7CSP9</accession>
<keyword evidence="3 5" id="KW-1133">Transmembrane helix</keyword>
<evidence type="ECO:0000313" key="7">
    <source>
        <dbReference type="EMBL" id="QRV34152.1"/>
    </source>
</evidence>
<dbReference type="Gene3D" id="1.10.1660.10">
    <property type="match status" value="1"/>
</dbReference>
<evidence type="ECO:0000313" key="9">
    <source>
        <dbReference type="Proteomes" id="UP000598054"/>
    </source>
</evidence>
<name>A0ABD7CSP9_9ACTN</name>
<organism evidence="7 10">
    <name type="scientific">Streptomyces californicus</name>
    <dbReference type="NCBI Taxonomy" id="67351"/>
    <lineage>
        <taxon>Bacteria</taxon>
        <taxon>Bacillati</taxon>
        <taxon>Actinomycetota</taxon>
        <taxon>Actinomycetes</taxon>
        <taxon>Kitasatosporales</taxon>
        <taxon>Streptomycetaceae</taxon>
        <taxon>Streptomyces</taxon>
    </lineage>
</organism>
<dbReference type="EMBL" id="CP070249">
    <property type="protein sequence ID" value="QRV43655.1"/>
    <property type="molecule type" value="Genomic_DNA"/>
</dbReference>
<evidence type="ECO:0000256" key="5">
    <source>
        <dbReference type="SAM" id="Phobius"/>
    </source>
</evidence>
<dbReference type="SUPFAM" id="SSF46955">
    <property type="entry name" value="Putative DNA-binding domain"/>
    <property type="match status" value="1"/>
</dbReference>
<dbReference type="InterPro" id="IPR009061">
    <property type="entry name" value="DNA-bd_dom_put_sf"/>
</dbReference>
<dbReference type="InterPro" id="IPR003844">
    <property type="entry name" value="UPF0060"/>
</dbReference>
<dbReference type="InterPro" id="IPR000551">
    <property type="entry name" value="MerR-type_HTH_dom"/>
</dbReference>
<dbReference type="InterPro" id="IPR037185">
    <property type="entry name" value="EmrE-like"/>
</dbReference>
<dbReference type="Pfam" id="PF02694">
    <property type="entry name" value="UPF0060"/>
    <property type="match status" value="1"/>
</dbReference>